<feature type="signal peptide" evidence="5">
    <location>
        <begin position="1"/>
        <end position="19"/>
    </location>
</feature>
<comment type="similarity">
    <text evidence="1">Belongs to the bacterial solute-binding protein 1 family.</text>
</comment>
<protein>
    <submittedName>
        <fullName evidence="6">Extracellular solute-binding protein</fullName>
    </submittedName>
</protein>
<dbReference type="EMBL" id="JBHGBT010000018">
    <property type="protein sequence ID" value="MFB4196417.1"/>
    <property type="molecule type" value="Genomic_DNA"/>
</dbReference>
<proteinExistence type="inferred from homology"/>
<accession>A0ABV4ZQL2</accession>
<dbReference type="PROSITE" id="PS51257">
    <property type="entry name" value="PROKAR_LIPOPROTEIN"/>
    <property type="match status" value="1"/>
</dbReference>
<evidence type="ECO:0000256" key="3">
    <source>
        <dbReference type="ARBA" id="ARBA00022729"/>
    </source>
</evidence>
<evidence type="ECO:0000313" key="6">
    <source>
        <dbReference type="EMBL" id="MFB4196417.1"/>
    </source>
</evidence>
<gene>
    <name evidence="6" type="ORF">ACE11A_18925</name>
</gene>
<dbReference type="RefSeq" id="WP_375064319.1">
    <property type="nucleotide sequence ID" value="NZ_JBHGBT010000018.1"/>
</dbReference>
<keyword evidence="3 5" id="KW-0732">Signal</keyword>
<organism evidence="6 7">
    <name type="scientific">Streptomyces carpaticus</name>
    <dbReference type="NCBI Taxonomy" id="285558"/>
    <lineage>
        <taxon>Bacteria</taxon>
        <taxon>Bacillati</taxon>
        <taxon>Actinomycetota</taxon>
        <taxon>Actinomycetes</taxon>
        <taxon>Kitasatosporales</taxon>
        <taxon>Streptomycetaceae</taxon>
        <taxon>Streptomyces</taxon>
    </lineage>
</organism>
<evidence type="ECO:0000313" key="7">
    <source>
        <dbReference type="Proteomes" id="UP001577267"/>
    </source>
</evidence>
<feature type="compositionally biased region" description="Polar residues" evidence="4">
    <location>
        <begin position="237"/>
        <end position="255"/>
    </location>
</feature>
<keyword evidence="2" id="KW-0813">Transport</keyword>
<evidence type="ECO:0000256" key="1">
    <source>
        <dbReference type="ARBA" id="ARBA00008520"/>
    </source>
</evidence>
<dbReference type="Pfam" id="PF01547">
    <property type="entry name" value="SBP_bac_1"/>
    <property type="match status" value="1"/>
</dbReference>
<feature type="region of interest" description="Disordered" evidence="4">
    <location>
        <begin position="237"/>
        <end position="256"/>
    </location>
</feature>
<sequence length="423" mass="44552">MKRTLMAALSVTAMTAALAACGTGDDGSGSSGGGGSSDSLTVWLMDGSAPDSWVTELNQAFEAEHGVTVDVQIQQWGGIQDRLTTALSEDGTVDVMEIGNTQTVGYANTGGLADLSELRDEPWNSNMLASAEIDDTLYAVPWYGANRVVVYDKRIWAEAGAEVPTTRDEWITALETIRDNTDAEPIYLPGQSYYVLGGFIADEGGSFAVEDGDEWKGSLNTPEGEAGMEFYAELQSFSDSPTDNDEASPQQSTDIVPNGNVASWIGLGWEANGAITAIEEAGGEADFGYFPVPGKTADQLGNVFLGGSNLAVNERAGNPELAREWLALATSQEWAQKFVDANGGGVVPNRTDVTANPEAGSFAEAMVASADVGFLPPLTTGWANVEAVPNPIKELMTASLNGEDYASAAQAADSEITTRINRE</sequence>
<dbReference type="InterPro" id="IPR006059">
    <property type="entry name" value="SBP"/>
</dbReference>
<dbReference type="Proteomes" id="UP001577267">
    <property type="component" value="Unassembled WGS sequence"/>
</dbReference>
<comment type="caution">
    <text evidence="6">The sequence shown here is derived from an EMBL/GenBank/DDBJ whole genome shotgun (WGS) entry which is preliminary data.</text>
</comment>
<dbReference type="Gene3D" id="3.40.190.10">
    <property type="entry name" value="Periplasmic binding protein-like II"/>
    <property type="match status" value="1"/>
</dbReference>
<dbReference type="PANTHER" id="PTHR30061">
    <property type="entry name" value="MALTOSE-BINDING PERIPLASMIC PROTEIN"/>
    <property type="match status" value="1"/>
</dbReference>
<feature type="chain" id="PRO_5047341040" evidence="5">
    <location>
        <begin position="20"/>
        <end position="423"/>
    </location>
</feature>
<evidence type="ECO:0000256" key="4">
    <source>
        <dbReference type="SAM" id="MobiDB-lite"/>
    </source>
</evidence>
<name>A0ABV4ZQL2_9ACTN</name>
<evidence type="ECO:0000256" key="2">
    <source>
        <dbReference type="ARBA" id="ARBA00022448"/>
    </source>
</evidence>
<keyword evidence="7" id="KW-1185">Reference proteome</keyword>
<reference evidence="6 7" key="1">
    <citation type="submission" date="2024-09" db="EMBL/GenBank/DDBJ databases">
        <title>Draft genome sequence of multifaceted antimicrobials producing Streptomyces sp. strain FH1.</title>
        <authorList>
            <person name="Hassan F."/>
            <person name="Ali H."/>
            <person name="Hassan N."/>
            <person name="Nawaz A."/>
        </authorList>
    </citation>
    <scope>NUCLEOTIDE SEQUENCE [LARGE SCALE GENOMIC DNA]</scope>
    <source>
        <strain evidence="6 7">FH1</strain>
    </source>
</reference>
<evidence type="ECO:0000256" key="5">
    <source>
        <dbReference type="SAM" id="SignalP"/>
    </source>
</evidence>
<dbReference type="SUPFAM" id="SSF53850">
    <property type="entry name" value="Periplasmic binding protein-like II"/>
    <property type="match status" value="1"/>
</dbReference>
<dbReference type="PANTHER" id="PTHR30061:SF50">
    <property type="entry name" value="MALTOSE_MALTODEXTRIN-BINDING PERIPLASMIC PROTEIN"/>
    <property type="match status" value="1"/>
</dbReference>